<gene>
    <name evidence="8" type="ORF">CARUB_v10007037mg</name>
</gene>
<evidence type="ECO:0000256" key="4">
    <source>
        <dbReference type="ARBA" id="ARBA00023289"/>
    </source>
</evidence>
<evidence type="ECO:0000256" key="3">
    <source>
        <dbReference type="ARBA" id="ARBA00023288"/>
    </source>
</evidence>
<evidence type="ECO:0000259" key="7">
    <source>
        <dbReference type="PROSITE" id="PS50846"/>
    </source>
</evidence>
<dbReference type="InterPro" id="IPR036163">
    <property type="entry name" value="HMA_dom_sf"/>
</dbReference>
<dbReference type="Proteomes" id="UP000029121">
    <property type="component" value="Unassembled WGS sequence"/>
</dbReference>
<dbReference type="SUPFAM" id="SSF55008">
    <property type="entry name" value="HMA, heavy metal-associated domain"/>
    <property type="match status" value="1"/>
</dbReference>
<keyword evidence="9" id="KW-1185">Reference proteome</keyword>
<feature type="non-terminal residue" evidence="8">
    <location>
        <position position="1"/>
    </location>
</feature>
<evidence type="ECO:0000313" key="9">
    <source>
        <dbReference type="Proteomes" id="UP000029121"/>
    </source>
</evidence>
<evidence type="ECO:0000313" key="8">
    <source>
        <dbReference type="EMBL" id="EOA18487.1"/>
    </source>
</evidence>
<comment type="similarity">
    <text evidence="5">Belongs to the HIPP family.</text>
</comment>
<proteinExistence type="inferred from homology"/>
<dbReference type="PANTHER" id="PTHR45868">
    <property type="entry name" value="HEAVY METAL-ASSOCIATED ISOPRENYLATED PLANT PROTEIN 33-RELATED"/>
    <property type="match status" value="1"/>
</dbReference>
<feature type="compositionally biased region" description="Polar residues" evidence="6">
    <location>
        <begin position="92"/>
        <end position="108"/>
    </location>
</feature>
<dbReference type="PROSITE" id="PS50846">
    <property type="entry name" value="HMA_2"/>
    <property type="match status" value="1"/>
</dbReference>
<name>R0F978_9BRAS</name>
<reference evidence="9" key="1">
    <citation type="journal article" date="2013" name="Nat. Genet.">
        <title>The Capsella rubella genome and the genomic consequences of rapid mating system evolution.</title>
        <authorList>
            <person name="Slotte T."/>
            <person name="Hazzouri K.M."/>
            <person name="Agren J.A."/>
            <person name="Koenig D."/>
            <person name="Maumus F."/>
            <person name="Guo Y.L."/>
            <person name="Steige K."/>
            <person name="Platts A.E."/>
            <person name="Escobar J.S."/>
            <person name="Newman L.K."/>
            <person name="Wang W."/>
            <person name="Mandakova T."/>
            <person name="Vello E."/>
            <person name="Smith L.M."/>
            <person name="Henz S.R."/>
            <person name="Steffen J."/>
            <person name="Takuno S."/>
            <person name="Brandvain Y."/>
            <person name="Coop G."/>
            <person name="Andolfatto P."/>
            <person name="Hu T.T."/>
            <person name="Blanchette M."/>
            <person name="Clark R.M."/>
            <person name="Quesneville H."/>
            <person name="Nordborg M."/>
            <person name="Gaut B.S."/>
            <person name="Lysak M.A."/>
            <person name="Jenkins J."/>
            <person name="Grimwood J."/>
            <person name="Chapman J."/>
            <person name="Prochnik S."/>
            <person name="Shu S."/>
            <person name="Rokhsar D."/>
            <person name="Schmutz J."/>
            <person name="Weigel D."/>
            <person name="Wright S.I."/>
        </authorList>
    </citation>
    <scope>NUCLEOTIDE SEQUENCE [LARGE SCALE GENOMIC DNA]</scope>
    <source>
        <strain evidence="9">cv. Monte Gargano</strain>
    </source>
</reference>
<dbReference type="Pfam" id="PF00403">
    <property type="entry name" value="HMA"/>
    <property type="match status" value="1"/>
</dbReference>
<dbReference type="EMBL" id="KB870811">
    <property type="protein sequence ID" value="EOA18487.1"/>
    <property type="molecule type" value="Genomic_DNA"/>
</dbReference>
<evidence type="ECO:0000256" key="2">
    <source>
        <dbReference type="ARBA" id="ARBA00022723"/>
    </source>
</evidence>
<dbReference type="PANTHER" id="PTHR45868:SF42">
    <property type="entry name" value="HEAVY METAL TRANSPORT_DETOXIFICATION SUPERFAMILY PROTEIN"/>
    <property type="match status" value="1"/>
</dbReference>
<dbReference type="CDD" id="cd00371">
    <property type="entry name" value="HMA"/>
    <property type="match status" value="1"/>
</dbReference>
<dbReference type="GO" id="GO:0046872">
    <property type="term" value="F:metal ion binding"/>
    <property type="evidence" value="ECO:0007669"/>
    <property type="project" value="UniProtKB-KW"/>
</dbReference>
<dbReference type="eggNOG" id="KOG1603">
    <property type="taxonomic scope" value="Eukaryota"/>
</dbReference>
<evidence type="ECO:0000256" key="6">
    <source>
        <dbReference type="SAM" id="MobiDB-lite"/>
    </source>
</evidence>
<organism evidence="8 9">
    <name type="scientific">Capsella rubella</name>
    <dbReference type="NCBI Taxonomy" id="81985"/>
    <lineage>
        <taxon>Eukaryota</taxon>
        <taxon>Viridiplantae</taxon>
        <taxon>Streptophyta</taxon>
        <taxon>Embryophyta</taxon>
        <taxon>Tracheophyta</taxon>
        <taxon>Spermatophyta</taxon>
        <taxon>Magnoliopsida</taxon>
        <taxon>eudicotyledons</taxon>
        <taxon>Gunneridae</taxon>
        <taxon>Pentapetalae</taxon>
        <taxon>rosids</taxon>
        <taxon>malvids</taxon>
        <taxon>Brassicales</taxon>
        <taxon>Brassicaceae</taxon>
        <taxon>Camelineae</taxon>
        <taxon>Capsella</taxon>
    </lineage>
</organism>
<keyword evidence="2" id="KW-0479">Metal-binding</keyword>
<dbReference type="STRING" id="81985.R0F978"/>
<sequence>IPHALSKVSSGGVYAMANQSPPTCVLRVGLKCCKGCQTKAKRKMLSVSGVSAVEYNAVQGLLTVSGDVNPTILLHKLNKWGKKAEIVSVLGDNSSHVPSTPEQNQNNAMEKEEERPTKCCLLLCFGKRSSKSKVEPFAATPNWHHGGVRAGNGSLTPLINVGAPPMVYPPPRAMPGFATPIPYPPPSFFGPRQPPPPYTYTGEMFRSVPPQSPPYFHSMQTRFSHMVDSRLHYPHH</sequence>
<keyword evidence="4" id="KW-0636">Prenylation</keyword>
<feature type="domain" description="HMA" evidence="7">
    <location>
        <begin position="21"/>
        <end position="85"/>
    </location>
</feature>
<evidence type="ECO:0000256" key="5">
    <source>
        <dbReference type="ARBA" id="ARBA00024045"/>
    </source>
</evidence>
<dbReference type="AlphaFoldDB" id="R0F978"/>
<dbReference type="Gene3D" id="3.30.70.100">
    <property type="match status" value="1"/>
</dbReference>
<dbReference type="InterPro" id="IPR006121">
    <property type="entry name" value="HMA_dom"/>
</dbReference>
<accession>R0F978</accession>
<evidence type="ECO:0000256" key="1">
    <source>
        <dbReference type="ARBA" id="ARBA00022481"/>
    </source>
</evidence>
<keyword evidence="3" id="KW-0449">Lipoprotein</keyword>
<protein>
    <recommendedName>
        <fullName evidence="7">HMA domain-containing protein</fullName>
    </recommendedName>
</protein>
<keyword evidence="1" id="KW-0488">Methylation</keyword>
<feature type="region of interest" description="Disordered" evidence="6">
    <location>
        <begin position="92"/>
        <end position="112"/>
    </location>
</feature>